<reference evidence="1 2" key="1">
    <citation type="submission" date="2020-11" db="EMBL/GenBank/DDBJ databases">
        <title>A novel isolate from a Black sea contaminated sediment with potential to produce alkanes: Plantactinospora alkalitolerans sp. nov.</title>
        <authorList>
            <person name="Carro L."/>
            <person name="Veyisoglu A."/>
            <person name="Guven K."/>
            <person name="Schumann P."/>
            <person name="Klenk H.-P."/>
            <person name="Sahin N."/>
        </authorList>
    </citation>
    <scope>NUCLEOTIDE SEQUENCE [LARGE SCALE GENOMIC DNA]</scope>
    <source>
        <strain evidence="1 2">S1510</strain>
    </source>
</reference>
<accession>A0ABS0H5V5</accession>
<organism evidence="1 2">
    <name type="scientific">Plantactinospora alkalitolerans</name>
    <dbReference type="NCBI Taxonomy" id="2789879"/>
    <lineage>
        <taxon>Bacteria</taxon>
        <taxon>Bacillati</taxon>
        <taxon>Actinomycetota</taxon>
        <taxon>Actinomycetes</taxon>
        <taxon>Micromonosporales</taxon>
        <taxon>Micromonosporaceae</taxon>
        <taxon>Plantactinospora</taxon>
    </lineage>
</organism>
<gene>
    <name evidence="1" type="ORF">I0C86_33680</name>
</gene>
<sequence>MHRSDLHRSGCNGDRICGGGTGATLFAGLDEIDWASMNHAYGPAVEVPELLRGLVSDDPAIRETALDGMDGAVHHQGDVYECTLACIPYLFEAATRPGGPDRGPIVTLLASIGCAEVDDLAELTRSLEADADKADADADEEDWAANYRRAQSAVAAGYPVFLRLLTDPDPEVRRAVPEALLVCRAEASRVLDTLRRRLPVEPDPEARTALVETVGTLVRRVAAGHLTTVDEPELRAATEWLVGLVGGSADSGAGGRAEPSVGGDHVDPALRLTALTAVSSGMPAMLPTDLVPRALALLGAAYQPDGPVSEPAGFHTDTLRGAVRELREADVAGRHSPRLGPVVGDLSRALGDRVPDRIQLLDTLLRASDWECRLDAVRAAGNLVGGWRGDYRELVAAIGRQLLDPNPRLSRAASRVLVHLGELNRPVVDVLAENVAGAAPEESHRHGAGPPAWITVWPSHAPTIGDTLNALARLGDPRAVPPLRWALARDDPPKDVGAAVSSLGPTAVALLPLIRHQLRTLSETAADLATRRQDLARAVCSFGAAGAAALPELLPLATHEYMIRPIGRLGPAARDAVPVLRPLLDAPERRLALAAVSALYRITGDPAPVLPVLGRFLDATGYDATAAADEIAEIGPAAAGHLPRLGALLAEPDPHGWLHLSAARALWRVAGDADAVLPVLTGLWDRNPYTRTAVATIWAEIGQPAGAALPLLRAEQARPRRHTARDNGWSDSQVTEDEELLRVMAGTVDALQPAGG</sequence>
<evidence type="ECO:0000313" key="1">
    <source>
        <dbReference type="EMBL" id="MBF9133849.1"/>
    </source>
</evidence>
<dbReference type="RefSeq" id="WP_196205350.1">
    <property type="nucleotide sequence ID" value="NZ_JADPUN010000298.1"/>
</dbReference>
<comment type="caution">
    <text evidence="1">The sequence shown here is derived from an EMBL/GenBank/DDBJ whole genome shotgun (WGS) entry which is preliminary data.</text>
</comment>
<keyword evidence="1" id="KW-0456">Lyase</keyword>
<dbReference type="GO" id="GO:0016829">
    <property type="term" value="F:lyase activity"/>
    <property type="evidence" value="ECO:0007669"/>
    <property type="project" value="UniProtKB-KW"/>
</dbReference>
<dbReference type="Gene3D" id="1.25.10.10">
    <property type="entry name" value="Leucine-rich Repeat Variant"/>
    <property type="match status" value="3"/>
</dbReference>
<proteinExistence type="predicted"/>
<name>A0ABS0H5V5_9ACTN</name>
<dbReference type="InterPro" id="IPR011989">
    <property type="entry name" value="ARM-like"/>
</dbReference>
<dbReference type="SUPFAM" id="SSF48371">
    <property type="entry name" value="ARM repeat"/>
    <property type="match status" value="1"/>
</dbReference>
<keyword evidence="2" id="KW-1185">Reference proteome</keyword>
<dbReference type="InterPro" id="IPR016024">
    <property type="entry name" value="ARM-type_fold"/>
</dbReference>
<dbReference type="EMBL" id="JADPUN010000298">
    <property type="protein sequence ID" value="MBF9133849.1"/>
    <property type="molecule type" value="Genomic_DNA"/>
</dbReference>
<evidence type="ECO:0000313" key="2">
    <source>
        <dbReference type="Proteomes" id="UP000638560"/>
    </source>
</evidence>
<protein>
    <submittedName>
        <fullName evidence="1">PBS lyase</fullName>
    </submittedName>
</protein>
<dbReference type="Proteomes" id="UP000638560">
    <property type="component" value="Unassembled WGS sequence"/>
</dbReference>